<name>A0A1J6I6G3_9HYPH</name>
<evidence type="ECO:0000259" key="3">
    <source>
        <dbReference type="Pfam" id="PF06904"/>
    </source>
</evidence>
<protein>
    <submittedName>
        <fullName evidence="4">Extensin</fullName>
    </submittedName>
</protein>
<feature type="region of interest" description="Disordered" evidence="1">
    <location>
        <begin position="48"/>
        <end position="176"/>
    </location>
</feature>
<feature type="compositionally biased region" description="Low complexity" evidence="1">
    <location>
        <begin position="161"/>
        <end position="170"/>
    </location>
</feature>
<evidence type="ECO:0000256" key="2">
    <source>
        <dbReference type="SAM" id="SignalP"/>
    </source>
</evidence>
<gene>
    <name evidence="4" type="ORF">BLA27_10650</name>
</gene>
<proteinExistence type="predicted"/>
<feature type="compositionally biased region" description="Pro residues" evidence="1">
    <location>
        <begin position="133"/>
        <end position="145"/>
    </location>
</feature>
<feature type="compositionally biased region" description="Polar residues" evidence="1">
    <location>
        <begin position="70"/>
        <end position="80"/>
    </location>
</feature>
<feature type="compositionally biased region" description="Basic and acidic residues" evidence="1">
    <location>
        <begin position="146"/>
        <end position="160"/>
    </location>
</feature>
<evidence type="ECO:0000313" key="4">
    <source>
        <dbReference type="EMBL" id="OIS93414.1"/>
    </source>
</evidence>
<feature type="domain" description="Extensin-like C-terminal" evidence="3">
    <location>
        <begin position="189"/>
        <end position="354"/>
    </location>
</feature>
<accession>A0A1J6I6G3</accession>
<feature type="chain" id="PRO_5009639374" evidence="2">
    <location>
        <begin position="29"/>
        <end position="362"/>
    </location>
</feature>
<dbReference type="OrthoDB" id="9809788at2"/>
<evidence type="ECO:0000256" key="1">
    <source>
        <dbReference type="SAM" id="MobiDB-lite"/>
    </source>
</evidence>
<feature type="compositionally biased region" description="Basic residues" evidence="1">
    <location>
        <begin position="52"/>
        <end position="69"/>
    </location>
</feature>
<dbReference type="Proteomes" id="UP000182985">
    <property type="component" value="Unassembled WGS sequence"/>
</dbReference>
<dbReference type="Pfam" id="PF06904">
    <property type="entry name" value="Extensin-like_C"/>
    <property type="match status" value="1"/>
</dbReference>
<sequence>MALSFFLPGKGAFTALIALGLVAMPCFSGIDSDQAQAQTFIERILKQDAQKAKQHRKRPAVKRSQKKPASKQQAATQSESAPAKAETKPAPMIPVPTPAPRPENTATKGAEPETPPIPTEKPEGEPENQPLAKPAPTPPTQADPPKPADDPKPMDEKLQEAKPAPDQQPKPQKDERVYQVSCPALIAGEVEGKLLPPIKDGEQCGAHSPLSLTAIGKDDPLKFANAVTTNCAMAVTLAQWSGEVTKAAKDVYGPDSKIAEIGTGSDYQCRKVNGASTGRVSEHAFANALDIMSFKFSDGSKTELESGWNGTDKEKAFWRAVHSASCKLFMTVIGPDGDAAHRTNMHLDQGCHGKSCLARICQ</sequence>
<keyword evidence="2" id="KW-0732">Signal</keyword>
<evidence type="ECO:0000313" key="5">
    <source>
        <dbReference type="Proteomes" id="UP000182985"/>
    </source>
</evidence>
<comment type="caution">
    <text evidence="4">The sequence shown here is derived from an EMBL/GenBank/DDBJ whole genome shotgun (WGS) entry which is preliminary data.</text>
</comment>
<dbReference type="InterPro" id="IPR009683">
    <property type="entry name" value="Extensin-like_C"/>
</dbReference>
<dbReference type="EMBL" id="MOEC01000009">
    <property type="protein sequence ID" value="OIS93414.1"/>
    <property type="molecule type" value="Genomic_DNA"/>
</dbReference>
<dbReference type="AlphaFoldDB" id="A0A1J6I6G3"/>
<feature type="compositionally biased region" description="Pro residues" evidence="1">
    <location>
        <begin position="91"/>
        <end position="101"/>
    </location>
</feature>
<feature type="signal peptide" evidence="2">
    <location>
        <begin position="1"/>
        <end position="28"/>
    </location>
</feature>
<keyword evidence="5" id="KW-1185">Reference proteome</keyword>
<organism evidence="4 5">
    <name type="scientific">Brucella cytisi</name>
    <dbReference type="NCBI Taxonomy" id="407152"/>
    <lineage>
        <taxon>Bacteria</taxon>
        <taxon>Pseudomonadati</taxon>
        <taxon>Pseudomonadota</taxon>
        <taxon>Alphaproteobacteria</taxon>
        <taxon>Hyphomicrobiales</taxon>
        <taxon>Brucellaceae</taxon>
        <taxon>Brucella/Ochrobactrum group</taxon>
        <taxon>Brucella</taxon>
    </lineage>
</organism>
<reference evidence="4 5" key="1">
    <citation type="submission" date="2016-10" db="EMBL/GenBank/DDBJ databases">
        <title>The Draft Genome Sequence of the Potato Rhizosphere Bacteria Ochrobactrum sp. IPA7.2.</title>
        <authorList>
            <person name="Gogoleva N.E."/>
            <person name="Khlopko Y.A."/>
            <person name="Burygin G.L."/>
            <person name="Plotnikov A.O."/>
        </authorList>
    </citation>
    <scope>NUCLEOTIDE SEQUENCE [LARGE SCALE GENOMIC DNA]</scope>
    <source>
        <strain evidence="4 5">IPA7.2</strain>
    </source>
</reference>